<sequence length="221" mass="24386">MEWGQHDEQLILHRLEGGLSLISMRLDVLSQGKDVLSFSIGRSAWLSVPIHDDEGEYGKENTAATQQQEWESRAGSHAILRARNDGRGQFHGSDWERMGCEDPRGGDGQEKLRLPTRTTQRNVKQGRERPLFPSSETPISAHPSFPGPMQPELSSSSSSSSGRELTWTELELNCGEVSKPGFARLFGGQAAIKAEAKAKEGERTNCGWDLAGSLRPTWLSD</sequence>
<dbReference type="InParanoid" id="A0A0D8JVP5"/>
<organism evidence="2 3">
    <name type="scientific">Coccidioides immitis (strain RS)</name>
    <name type="common">Valley fever fungus</name>
    <dbReference type="NCBI Taxonomy" id="246410"/>
    <lineage>
        <taxon>Eukaryota</taxon>
        <taxon>Fungi</taxon>
        <taxon>Dikarya</taxon>
        <taxon>Ascomycota</taxon>
        <taxon>Pezizomycotina</taxon>
        <taxon>Eurotiomycetes</taxon>
        <taxon>Eurotiomycetidae</taxon>
        <taxon>Onygenales</taxon>
        <taxon>Onygenaceae</taxon>
        <taxon>Coccidioides</taxon>
    </lineage>
</organism>
<dbReference type="VEuPathDB" id="FungiDB:CIMG_12357"/>
<reference evidence="3" key="1">
    <citation type="journal article" date="2009" name="Genome Res.">
        <title>Comparative genomic analyses of the human fungal pathogens Coccidioides and their relatives.</title>
        <authorList>
            <person name="Sharpton T.J."/>
            <person name="Stajich J.E."/>
            <person name="Rounsley S.D."/>
            <person name="Gardner M.J."/>
            <person name="Wortman J.R."/>
            <person name="Jordar V.S."/>
            <person name="Maiti R."/>
            <person name="Kodira C.D."/>
            <person name="Neafsey D.E."/>
            <person name="Zeng Q."/>
            <person name="Hung C.-Y."/>
            <person name="McMahan C."/>
            <person name="Muszewska A."/>
            <person name="Grynberg M."/>
            <person name="Mandel M.A."/>
            <person name="Kellner E.M."/>
            <person name="Barker B.M."/>
            <person name="Galgiani J.N."/>
            <person name="Orbach M.J."/>
            <person name="Kirkland T.N."/>
            <person name="Cole G.T."/>
            <person name="Henn M.R."/>
            <person name="Birren B.W."/>
            <person name="Taylor J.W."/>
        </authorList>
    </citation>
    <scope>NUCLEOTIDE SEQUENCE [LARGE SCALE GENOMIC DNA]</scope>
    <source>
        <strain evidence="3">RS</strain>
    </source>
</reference>
<protein>
    <submittedName>
        <fullName evidence="2">Uncharacterized protein</fullName>
    </submittedName>
</protein>
<evidence type="ECO:0000313" key="2">
    <source>
        <dbReference type="EMBL" id="KJF61382.1"/>
    </source>
</evidence>
<evidence type="ECO:0000256" key="1">
    <source>
        <dbReference type="SAM" id="MobiDB-lite"/>
    </source>
</evidence>
<dbReference type="KEGG" id="cim:CIMG_12357"/>
<proteinExistence type="predicted"/>
<feature type="compositionally biased region" description="Basic and acidic residues" evidence="1">
    <location>
        <begin position="86"/>
        <end position="113"/>
    </location>
</feature>
<reference evidence="3" key="2">
    <citation type="journal article" date="2010" name="Genome Res.">
        <title>Population genomic sequencing of Coccidioides fungi reveals recent hybridization and transposon control.</title>
        <authorList>
            <person name="Neafsey D.E."/>
            <person name="Barker B.M."/>
            <person name="Sharpton T.J."/>
            <person name="Stajich J.E."/>
            <person name="Park D.J."/>
            <person name="Whiston E."/>
            <person name="Hung C.-Y."/>
            <person name="McMahan C."/>
            <person name="White J."/>
            <person name="Sykes S."/>
            <person name="Heiman D."/>
            <person name="Young S."/>
            <person name="Zeng Q."/>
            <person name="Abouelleil A."/>
            <person name="Aftuck L."/>
            <person name="Bessette D."/>
            <person name="Brown A."/>
            <person name="FitzGerald M."/>
            <person name="Lui A."/>
            <person name="Macdonald J.P."/>
            <person name="Priest M."/>
            <person name="Orbach M.J."/>
            <person name="Galgiani J.N."/>
            <person name="Kirkland T.N."/>
            <person name="Cole G.T."/>
            <person name="Birren B.W."/>
            <person name="Henn M.R."/>
            <person name="Taylor J.W."/>
            <person name="Rounsley S.D."/>
        </authorList>
    </citation>
    <scope>GENOME REANNOTATION</scope>
    <source>
        <strain evidence="3">RS</strain>
    </source>
</reference>
<dbReference type="Proteomes" id="UP000001261">
    <property type="component" value="Unassembled WGS sequence"/>
</dbReference>
<keyword evidence="3" id="KW-1185">Reference proteome</keyword>
<dbReference type="EMBL" id="GG704915">
    <property type="protein sequence ID" value="KJF61382.1"/>
    <property type="molecule type" value="Genomic_DNA"/>
</dbReference>
<name>A0A0D8JVP5_COCIM</name>
<evidence type="ECO:0000313" key="3">
    <source>
        <dbReference type="Proteomes" id="UP000001261"/>
    </source>
</evidence>
<accession>A0A0D8JVP5</accession>
<dbReference type="RefSeq" id="XP_012213776.1">
    <property type="nucleotide sequence ID" value="XM_012358353.1"/>
</dbReference>
<dbReference type="AlphaFoldDB" id="A0A0D8JVP5"/>
<dbReference type="GeneID" id="24164100"/>
<feature type="region of interest" description="Disordered" evidence="1">
    <location>
        <begin position="86"/>
        <end position="165"/>
    </location>
</feature>
<gene>
    <name evidence="2" type="ORF">CIMG_12357</name>
</gene>